<evidence type="ECO:0000313" key="3">
    <source>
        <dbReference type="WBParaSite" id="TREG1_74920.1"/>
    </source>
</evidence>
<dbReference type="WBParaSite" id="TREG1_74920.1">
    <property type="protein sequence ID" value="TREG1_74920.1"/>
    <property type="gene ID" value="TREG1_74920"/>
</dbReference>
<name>A0AA85K3B2_TRIRE</name>
<evidence type="ECO:0000313" key="2">
    <source>
        <dbReference type="Proteomes" id="UP000050795"/>
    </source>
</evidence>
<dbReference type="Proteomes" id="UP000050795">
    <property type="component" value="Unassembled WGS sequence"/>
</dbReference>
<reference evidence="2" key="1">
    <citation type="submission" date="2022-06" db="EMBL/GenBank/DDBJ databases">
        <authorList>
            <person name="Berger JAMES D."/>
            <person name="Berger JAMES D."/>
        </authorList>
    </citation>
    <scope>NUCLEOTIDE SEQUENCE [LARGE SCALE GENOMIC DNA]</scope>
</reference>
<protein>
    <submittedName>
        <fullName evidence="3">Uncharacterized protein</fullName>
    </submittedName>
</protein>
<feature type="transmembrane region" description="Helical" evidence="1">
    <location>
        <begin position="146"/>
        <end position="167"/>
    </location>
</feature>
<evidence type="ECO:0000256" key="1">
    <source>
        <dbReference type="SAM" id="Phobius"/>
    </source>
</evidence>
<feature type="transmembrane region" description="Helical" evidence="1">
    <location>
        <begin position="107"/>
        <end position="134"/>
    </location>
</feature>
<reference evidence="3" key="2">
    <citation type="submission" date="2023-11" db="UniProtKB">
        <authorList>
            <consortium name="WormBaseParasite"/>
        </authorList>
    </citation>
    <scope>IDENTIFICATION</scope>
</reference>
<keyword evidence="1" id="KW-0812">Transmembrane</keyword>
<dbReference type="AlphaFoldDB" id="A0AA85K3B2"/>
<keyword evidence="1" id="KW-0472">Membrane</keyword>
<organism evidence="2 3">
    <name type="scientific">Trichobilharzia regenti</name>
    <name type="common">Nasal bird schistosome</name>
    <dbReference type="NCBI Taxonomy" id="157069"/>
    <lineage>
        <taxon>Eukaryota</taxon>
        <taxon>Metazoa</taxon>
        <taxon>Spiralia</taxon>
        <taxon>Lophotrochozoa</taxon>
        <taxon>Platyhelminthes</taxon>
        <taxon>Trematoda</taxon>
        <taxon>Digenea</taxon>
        <taxon>Strigeidida</taxon>
        <taxon>Schistosomatoidea</taxon>
        <taxon>Schistosomatidae</taxon>
        <taxon>Trichobilharzia</taxon>
    </lineage>
</organism>
<proteinExistence type="predicted"/>
<accession>A0AA85K3B2</accession>
<keyword evidence="2" id="KW-1185">Reference proteome</keyword>
<sequence length="215" mass="24387">MVSNSDFCQHITNILFSTNSHMNTTLQYIPPKNNAFIVSRIEQISKDVKSPLKEDNKNLQYPPHQLYPIITSRNLTPCYHAYDDAVQIDCCTWSPDPLINGPGRCDCILATLLAVISIILLLIGTLLTVLHYIIGIEFYTINRGRIIGPILLGLLPIPVLFMIYFMCMARQKVVSYTEQLALDYAAKERLAYKQYQAELARSSIGIRSIPSKYSR</sequence>
<keyword evidence="1" id="KW-1133">Transmembrane helix</keyword>